<evidence type="ECO:0000313" key="2">
    <source>
        <dbReference type="Proteomes" id="UP001227964"/>
    </source>
</evidence>
<sequence length="78" mass="8373">MSFTNQQLLGIGIAGVLALWYLKSKATETVKDVGNAVNPTNPDNVFYEGVNGVGEAVTGDEHFSLGGWIYERFHGVDG</sequence>
<keyword evidence="2" id="KW-1185">Reference proteome</keyword>
<dbReference type="Proteomes" id="UP001227964">
    <property type="component" value="Unassembled WGS sequence"/>
</dbReference>
<name>A0ABT7IIG4_9GAMM</name>
<accession>A0ABT7IIG4</accession>
<gene>
    <name evidence="1" type="ORF">QPM17_22730</name>
</gene>
<protein>
    <submittedName>
        <fullName evidence="1">Uncharacterized protein</fullName>
    </submittedName>
</protein>
<proteinExistence type="predicted"/>
<dbReference type="RefSeq" id="WP_285394034.1">
    <property type="nucleotide sequence ID" value="NZ_JASSVS010000028.1"/>
</dbReference>
<evidence type="ECO:0000313" key="1">
    <source>
        <dbReference type="EMBL" id="MDL0433960.1"/>
    </source>
</evidence>
<dbReference type="EMBL" id="JASSVS010000028">
    <property type="protein sequence ID" value="MDL0433960.1"/>
    <property type="molecule type" value="Genomic_DNA"/>
</dbReference>
<reference evidence="1 2" key="1">
    <citation type="submission" date="2023-06" db="EMBL/GenBank/DDBJ databases">
        <title>Marinobacter azerbaijanicus a moderately halophilic, isolated from Urmia Lake in Azerbaijan region of Iran.</title>
        <authorList>
            <person name="Sanchez-Porro C."/>
            <person name="Aghdam E.M."/>
            <person name="Saheb S.M."/>
            <person name="Tarhriz V."/>
            <person name="Kazemi E."/>
            <person name="Ammozegar M.A."/>
            <person name="Ventosa A."/>
            <person name="Hejazi M.S."/>
        </authorList>
    </citation>
    <scope>NUCLEOTIDE SEQUENCE [LARGE SCALE GENOMIC DNA]</scope>
    <source>
        <strain evidence="1 2">TBZ242</strain>
    </source>
</reference>
<organism evidence="1 2">
    <name type="scientific">Marinobacter azerbaijanicus</name>
    <dbReference type="NCBI Taxonomy" id="3050455"/>
    <lineage>
        <taxon>Bacteria</taxon>
        <taxon>Pseudomonadati</taxon>
        <taxon>Pseudomonadota</taxon>
        <taxon>Gammaproteobacteria</taxon>
        <taxon>Pseudomonadales</taxon>
        <taxon>Marinobacteraceae</taxon>
        <taxon>Marinobacter</taxon>
    </lineage>
</organism>
<comment type="caution">
    <text evidence="1">The sequence shown here is derived from an EMBL/GenBank/DDBJ whole genome shotgun (WGS) entry which is preliminary data.</text>
</comment>